<dbReference type="PROSITE" id="PS50222">
    <property type="entry name" value="EF_HAND_2"/>
    <property type="match status" value="2"/>
</dbReference>
<reference evidence="6" key="2">
    <citation type="submission" date="2011-01" db="EMBL/GenBank/DDBJ databases">
        <authorList>
            <person name="Zhao B.P."/>
            <person name="Ren Z.A."/>
            <person name="Li C.D."/>
        </authorList>
    </citation>
    <scope>NUCLEOTIDE SEQUENCE</scope>
    <source>
        <strain evidence="6">BPK282A1</strain>
    </source>
</reference>
<evidence type="ECO:0000313" key="9">
    <source>
        <dbReference type="Proteomes" id="UP000008980"/>
    </source>
</evidence>
<reference evidence="4 10" key="4">
    <citation type="journal article" date="2018" name="Sci. Rep.">
        <title>A complete Leishmania donovani reference genome identifies novel genetic variations associated with virulence.</title>
        <authorList>
            <person name="Lypaczewski P."/>
            <person name="Hoshizaki J."/>
            <person name="Zhang W.-W."/>
            <person name="McCall L.-I."/>
            <person name="Torcivia-Rodriguez J."/>
            <person name="Simonyan V."/>
            <person name="Kaur A."/>
            <person name="Dewar K."/>
            <person name="Matlashewski G."/>
        </authorList>
    </citation>
    <scope>NUCLEOTIDE SEQUENCE [LARGE SCALE GENOMIC DNA]</scope>
    <source>
        <strain evidence="4 10">LdCL</strain>
    </source>
</reference>
<reference evidence="12" key="6">
    <citation type="submission" date="2019-02" db="EMBL/GenBank/DDBJ databases">
        <title>FDA dAtabase for Regulatory Grade micrObial Sequences (FDA-ARGOS): Supporting development and validation of Infectious Disease Dx tests.</title>
        <authorList>
            <person name="Duncan R."/>
            <person name="Fisher C."/>
            <person name="Tallon L."/>
            <person name="Sadzewicz L."/>
            <person name="Sengamalay N."/>
            <person name="Ott S."/>
            <person name="Godinez A."/>
            <person name="Nagaraj S."/>
            <person name="Vavikolanu K."/>
            <person name="Vyas G."/>
            <person name="Nadendla S."/>
            <person name="Aluvathingal J."/>
            <person name="Sichtig H."/>
        </authorList>
    </citation>
    <scope>NUCLEOTIDE SEQUENCE [LARGE SCALE GENOMIC DNA]</scope>
    <source>
        <strain evidence="12">FDAARGOS_360</strain>
    </source>
</reference>
<dbReference type="GO" id="GO:0016460">
    <property type="term" value="C:myosin II complex"/>
    <property type="evidence" value="ECO:0007669"/>
    <property type="project" value="TreeGrafter"/>
</dbReference>
<dbReference type="Proteomes" id="UP000274082">
    <property type="component" value="Chromosome 21"/>
</dbReference>
<dbReference type="RefSeq" id="XP_003860545.1">
    <property type="nucleotide sequence ID" value="XM_003860497.1"/>
</dbReference>
<keyword evidence="1" id="KW-0677">Repeat</keyword>
<dbReference type="GeneID" id="13386380"/>
<dbReference type="OrthoDB" id="26525at2759"/>
<evidence type="ECO:0000313" key="8">
    <source>
        <dbReference type="EMBL" id="TPP54755.1"/>
    </source>
</evidence>
<evidence type="ECO:0000256" key="1">
    <source>
        <dbReference type="ARBA" id="ARBA00022737"/>
    </source>
</evidence>
<name>A0A3S7WW96_LEIDO</name>
<evidence type="ECO:0000313" key="10">
    <source>
        <dbReference type="Proteomes" id="UP000274082"/>
    </source>
</evidence>
<evidence type="ECO:0000259" key="3">
    <source>
        <dbReference type="PROSITE" id="PS50222"/>
    </source>
</evidence>
<evidence type="ECO:0000313" key="4">
    <source>
        <dbReference type="EMBL" id="AYU78489.1"/>
    </source>
</evidence>
<dbReference type="EMBL" id="RHLC01000021">
    <property type="protein sequence ID" value="TPP49261.1"/>
    <property type="molecule type" value="Genomic_DNA"/>
</dbReference>
<evidence type="ECO:0000313" key="7">
    <source>
        <dbReference type="EMBL" id="TPP49261.1"/>
    </source>
</evidence>
<dbReference type="KEGG" id="ldo:LDBPK_210280"/>
<dbReference type="SUPFAM" id="SSF47473">
    <property type="entry name" value="EF-hand"/>
    <property type="match status" value="1"/>
</dbReference>
<dbReference type="Gene3D" id="1.10.238.10">
    <property type="entry name" value="EF-hand"/>
    <property type="match status" value="1"/>
</dbReference>
<dbReference type="EMBL" id="FR799608">
    <property type="protein sequence ID" value="CBZ33839.1"/>
    <property type="molecule type" value="Genomic_DNA"/>
</dbReference>
<evidence type="ECO:0000313" key="6">
    <source>
        <dbReference type="EMBL" id="CBZ33839.1"/>
    </source>
</evidence>
<reference evidence="6 9" key="1">
    <citation type="journal article" date="2011" name="Genome Res.">
        <title>Whole genome sequencing of multiple Leishmania donovani clinical isolates provides insights into population structure and mechanisms of drug resistance.</title>
        <authorList>
            <person name="Downing T."/>
            <person name="Imamura H."/>
            <person name="Decuypere S."/>
            <person name="Clark T.G."/>
            <person name="Coombs G.H."/>
            <person name="Cotton J.A."/>
            <person name="Hilley J.D."/>
            <person name="de Doncker S."/>
            <person name="Maes I."/>
            <person name="Mottram J.C."/>
            <person name="Quail M.A."/>
            <person name="Rijal S."/>
            <person name="Sanders M."/>
            <person name="Schonian G."/>
            <person name="Stark O."/>
            <person name="Sundar S."/>
            <person name="Vanaerschot M."/>
            <person name="Hertz-Fowler C."/>
            <person name="Dujardin J.C."/>
            <person name="Berriman M."/>
        </authorList>
    </citation>
    <scope>NUCLEOTIDE SEQUENCE [LARGE SCALE GENOMIC DNA]</scope>
    <source>
        <strain evidence="6 9">BPK282A1</strain>
    </source>
</reference>
<dbReference type="SMART" id="SM00054">
    <property type="entry name" value="EFh"/>
    <property type="match status" value="3"/>
</dbReference>
<dbReference type="VEuPathDB" id="TriTrypDB:LDHU3_21.0280"/>
<dbReference type="EMBL" id="CP029520">
    <property type="protein sequence ID" value="AYU78489.1"/>
    <property type="molecule type" value="Genomic_DNA"/>
</dbReference>
<dbReference type="InterPro" id="IPR018247">
    <property type="entry name" value="EF_Hand_1_Ca_BS"/>
</dbReference>
<evidence type="ECO:0000313" key="12">
    <source>
        <dbReference type="Proteomes" id="UP000318821"/>
    </source>
</evidence>
<dbReference type="Pfam" id="PF13833">
    <property type="entry name" value="EF-hand_8"/>
    <property type="match status" value="1"/>
</dbReference>
<dbReference type="PROSITE" id="PS00018">
    <property type="entry name" value="EF_HAND_1"/>
    <property type="match status" value="1"/>
</dbReference>
<dbReference type="InterPro" id="IPR050230">
    <property type="entry name" value="CALM/Myosin/TropC-like"/>
</dbReference>
<dbReference type="PANTHER" id="PTHR23048">
    <property type="entry name" value="MYOSIN LIGHT CHAIN 1, 3"/>
    <property type="match status" value="1"/>
</dbReference>
<dbReference type="Proteomes" id="UP000318447">
    <property type="component" value="Unassembled WGS sequence"/>
</dbReference>
<sequence length="154" mass="17068">MSVLSEAQRTCASLQFLLLDQDSDGFIGSHELGAYLRAIGLYPSQSDIAGYIALVDPEEQGRVSQESALALYEKLYPQRTTPEELYAALKVLDDDADGYLTTTQLRHILVNLGARISQEEAEEILCDVEKDGEGMIMVDDIIQLLMPTEGEERL</sequence>
<reference evidence="11" key="5">
    <citation type="submission" date="2019-02" db="EMBL/GenBank/DDBJ databases">
        <title>FDA dAtabase for Regulatory Grade micrObial Sequences (FDA-ARGOS): Supporting development and validation of Infectious Disease Dx tests.</title>
        <authorList>
            <person name="Duncan R."/>
            <person name="Fisher C."/>
            <person name="Tallon L."/>
            <person name="Sadzewicz L."/>
            <person name="Sengamalay N."/>
            <person name="Ott S."/>
            <person name="Godinez A."/>
            <person name="Nagaraj S."/>
            <person name="Vavikolanu K."/>
            <person name="Nadendla S."/>
            <person name="Aluvathingal J."/>
            <person name="Sichtig H."/>
        </authorList>
    </citation>
    <scope>NUCLEOTIDE SEQUENCE [LARGE SCALE GENOMIC DNA]</scope>
    <source>
        <strain evidence="11">FDAARGOS_361</strain>
    </source>
</reference>
<dbReference type="InterPro" id="IPR011992">
    <property type="entry name" value="EF-hand-dom_pair"/>
</dbReference>
<dbReference type="Proteomes" id="UP000008980">
    <property type="component" value="Chromosome 21"/>
</dbReference>
<protein>
    <submittedName>
        <fullName evidence="4">Calmodulin-like protein</fullName>
    </submittedName>
    <submittedName>
        <fullName evidence="5">Calmodulin-like_protein/GeneDB:LmjF.21.0220</fullName>
    </submittedName>
    <submittedName>
        <fullName evidence="7">EF-hand domain family protein</fullName>
    </submittedName>
</protein>
<dbReference type="EMBL" id="RHLD01000035">
    <property type="protein sequence ID" value="TPP54755.1"/>
    <property type="molecule type" value="Genomic_DNA"/>
</dbReference>
<dbReference type="Proteomes" id="UP000601710">
    <property type="component" value="Chromosome 21"/>
</dbReference>
<accession>A0A3S7WW96</accession>
<dbReference type="InterPro" id="IPR002048">
    <property type="entry name" value="EF_hand_dom"/>
</dbReference>
<dbReference type="EMBL" id="LR812641">
    <property type="protein sequence ID" value="CAC5429761.1"/>
    <property type="molecule type" value="Genomic_DNA"/>
</dbReference>
<feature type="domain" description="EF-hand" evidence="3">
    <location>
        <begin position="16"/>
        <end position="42"/>
    </location>
</feature>
<keyword evidence="10" id="KW-1185">Reference proteome</keyword>
<dbReference type="FunFam" id="1.10.238.10:FF:000001">
    <property type="entry name" value="Calmodulin 1"/>
    <property type="match status" value="1"/>
</dbReference>
<evidence type="ECO:0000313" key="11">
    <source>
        <dbReference type="Proteomes" id="UP000318447"/>
    </source>
</evidence>
<dbReference type="SMR" id="A0A3S7WW96"/>
<dbReference type="GO" id="GO:0005509">
    <property type="term" value="F:calcium ion binding"/>
    <property type="evidence" value="ECO:0007669"/>
    <property type="project" value="InterPro"/>
</dbReference>
<evidence type="ECO:0000313" key="5">
    <source>
        <dbReference type="EMBL" id="CAC5429761.1"/>
    </source>
</evidence>
<gene>
    <name evidence="8" type="ORF">CGC20_22740</name>
    <name evidence="7" type="ORF">CGC21_33845</name>
    <name evidence="6" type="ORF">LDBPK_210280</name>
    <name evidence="4" type="ORF">LdCL_210007600</name>
    <name evidence="5" type="ORF">LDHU3_21.0280</name>
</gene>
<reference evidence="7" key="7">
    <citation type="submission" date="2019-02" db="EMBL/GenBank/DDBJ databases">
        <title>FDA dAtabase for Regulatory Grade micrObial Sequences (FDA-ARGOS): Supporting development and validation of Infectious Disease Dx tests.</title>
        <authorList>
            <person name="Duncan R."/>
            <person name="Fisher C."/>
            <person name="Tallon L.J."/>
            <person name="Sadzewicz L."/>
            <person name="Sengamalay N."/>
            <person name="Ott S."/>
            <person name="Godinez A."/>
            <person name="Nagaraj S."/>
            <person name="Nadendla S."/>
            <person name="Sichtig H."/>
        </authorList>
    </citation>
    <scope>NUCLEOTIDE SEQUENCE</scope>
    <source>
        <strain evidence="8">FDAARGOS_360</strain>
        <strain evidence="7">FDAARGOS_361</strain>
    </source>
</reference>
<dbReference type="VEuPathDB" id="TriTrypDB:LdBPK_210280.1"/>
<dbReference type="AlphaFoldDB" id="A0A3S7WW96"/>
<proteinExistence type="predicted"/>
<reference evidence="9" key="3">
    <citation type="submission" date="2011-02" db="EMBL/GenBank/DDBJ databases">
        <title>Whole genome sequencing of Leishmania donovani clinical lines reveals dynamic variation related to drug resistance.</title>
        <authorList>
            <person name="Downing T."/>
            <person name="Imamura H."/>
            <person name="Sanders M."/>
            <person name="Decuypere S."/>
            <person name="Hertz-Fowler C."/>
            <person name="Clark T.G."/>
            <person name="Rijal S."/>
            <person name="Sundar S."/>
            <person name="Quail M.A."/>
            <person name="De Doncker S."/>
            <person name="Maes I."/>
            <person name="Vanaerschot M."/>
            <person name="Stark O."/>
            <person name="Schonian G."/>
            <person name="Dujardin J.C."/>
            <person name="Berriman M."/>
        </authorList>
    </citation>
    <scope>NUCLEOTIDE SEQUENCE [LARGE SCALE GENOMIC DNA]</scope>
    <source>
        <strain evidence="9">BPK282A1</strain>
    </source>
</reference>
<feature type="domain" description="EF-hand" evidence="3">
    <location>
        <begin position="80"/>
        <end position="115"/>
    </location>
</feature>
<keyword evidence="2" id="KW-0106">Calcium</keyword>
<dbReference type="CDD" id="cd00051">
    <property type="entry name" value="EFh"/>
    <property type="match status" value="1"/>
</dbReference>
<dbReference type="OMA" id="SHELGTY"/>
<evidence type="ECO:0000256" key="2">
    <source>
        <dbReference type="ARBA" id="ARBA00022837"/>
    </source>
</evidence>
<dbReference type="Proteomes" id="UP000318821">
    <property type="component" value="Unassembled WGS sequence"/>
</dbReference>
<organism evidence="4 10">
    <name type="scientific">Leishmania donovani</name>
    <dbReference type="NCBI Taxonomy" id="5661"/>
    <lineage>
        <taxon>Eukaryota</taxon>
        <taxon>Discoba</taxon>
        <taxon>Euglenozoa</taxon>
        <taxon>Kinetoplastea</taxon>
        <taxon>Metakinetoplastina</taxon>
        <taxon>Trypanosomatida</taxon>
        <taxon>Trypanosomatidae</taxon>
        <taxon>Leishmaniinae</taxon>
        <taxon>Leishmania</taxon>
    </lineage>
</organism>
<dbReference type="PANTHER" id="PTHR23048:SF0">
    <property type="entry name" value="CALMODULIN LIKE 3"/>
    <property type="match status" value="1"/>
</dbReference>
<reference evidence="5" key="8">
    <citation type="submission" date="2020-06" db="EMBL/GenBank/DDBJ databases">
        <authorList>
            <person name="Camacho E."/>
            <person name="Gonzalez-de la Fuente S."/>
            <person name="Rastrojo A."/>
            <person name="Peiro-Pastor R."/>
            <person name="Solana JC."/>
            <person name="Tabera L."/>
            <person name="Gamarro F."/>
            <person name="Carrasco-Ramiro F."/>
            <person name="Requena JM."/>
            <person name="Aguado B."/>
        </authorList>
    </citation>
    <scope>NUCLEOTIDE SEQUENCE</scope>
</reference>
<dbReference type="VEuPathDB" id="TriTrypDB:LdCL_210007600"/>
<accession>E9BF13</accession>